<organism evidence="2 3">
    <name type="scientific">Pontibacter rugosus</name>
    <dbReference type="NCBI Taxonomy" id="1745966"/>
    <lineage>
        <taxon>Bacteria</taxon>
        <taxon>Pseudomonadati</taxon>
        <taxon>Bacteroidota</taxon>
        <taxon>Cytophagia</taxon>
        <taxon>Cytophagales</taxon>
        <taxon>Hymenobacteraceae</taxon>
        <taxon>Pontibacter</taxon>
    </lineage>
</organism>
<dbReference type="EMBL" id="JBHTLD010000017">
    <property type="protein sequence ID" value="MFD1185256.1"/>
    <property type="molecule type" value="Genomic_DNA"/>
</dbReference>
<reference evidence="3" key="1">
    <citation type="journal article" date="2019" name="Int. J. Syst. Evol. Microbiol.">
        <title>The Global Catalogue of Microorganisms (GCM) 10K type strain sequencing project: providing services to taxonomists for standard genome sequencing and annotation.</title>
        <authorList>
            <consortium name="The Broad Institute Genomics Platform"/>
            <consortium name="The Broad Institute Genome Sequencing Center for Infectious Disease"/>
            <person name="Wu L."/>
            <person name="Ma J."/>
        </authorList>
    </citation>
    <scope>NUCLEOTIDE SEQUENCE [LARGE SCALE GENOMIC DNA]</scope>
    <source>
        <strain evidence="3">JCM 31319</strain>
    </source>
</reference>
<keyword evidence="3" id="KW-1185">Reference proteome</keyword>
<evidence type="ECO:0000313" key="2">
    <source>
        <dbReference type="EMBL" id="MFD1185256.1"/>
    </source>
</evidence>
<dbReference type="InterPro" id="IPR046817">
    <property type="entry name" value="MmeI_N"/>
</dbReference>
<gene>
    <name evidence="2" type="ORF">ACFQ2O_03485</name>
</gene>
<sequence>MNAVEIEEAISLLAEQPFNPVEFPYAFLEAFGNKATTIKRLQTGNNNKSDVEGGVLQRNNIHIVVCEEGAVLETLNQLRNSPATARAKANLSWLQMVRNFRPKI</sequence>
<dbReference type="Proteomes" id="UP001597094">
    <property type="component" value="Unassembled WGS sequence"/>
</dbReference>
<evidence type="ECO:0000313" key="3">
    <source>
        <dbReference type="Proteomes" id="UP001597094"/>
    </source>
</evidence>
<feature type="domain" description="MmeI-like N-terminal" evidence="1">
    <location>
        <begin position="1"/>
        <end position="88"/>
    </location>
</feature>
<comment type="caution">
    <text evidence="2">The sequence shown here is derived from an EMBL/GenBank/DDBJ whole genome shotgun (WGS) entry which is preliminary data.</text>
</comment>
<proteinExistence type="predicted"/>
<name>A0ABW3SKB1_9BACT</name>
<protein>
    <submittedName>
        <fullName evidence="2">Type IIL restriction-modification enzyme MmeI</fullName>
    </submittedName>
</protein>
<accession>A0ABW3SKB1</accession>
<evidence type="ECO:0000259" key="1">
    <source>
        <dbReference type="Pfam" id="PF20464"/>
    </source>
</evidence>
<dbReference type="Pfam" id="PF20464">
    <property type="entry name" value="MmeI_N"/>
    <property type="match status" value="1"/>
</dbReference>
<dbReference type="RefSeq" id="WP_377522978.1">
    <property type="nucleotide sequence ID" value="NZ_JBHTLD010000017.1"/>
</dbReference>